<dbReference type="SMART" id="SM00895">
    <property type="entry name" value="FCD"/>
    <property type="match status" value="1"/>
</dbReference>
<dbReference type="PROSITE" id="PS50949">
    <property type="entry name" value="HTH_GNTR"/>
    <property type="match status" value="1"/>
</dbReference>
<keyword evidence="7" id="KW-1185">Reference proteome</keyword>
<dbReference type="InterPro" id="IPR036388">
    <property type="entry name" value="WH-like_DNA-bd_sf"/>
</dbReference>
<evidence type="ECO:0000256" key="2">
    <source>
        <dbReference type="ARBA" id="ARBA00023125"/>
    </source>
</evidence>
<organism evidence="6 7">
    <name type="scientific">Georgenia halophila</name>
    <dbReference type="NCBI Taxonomy" id="620889"/>
    <lineage>
        <taxon>Bacteria</taxon>
        <taxon>Bacillati</taxon>
        <taxon>Actinomycetota</taxon>
        <taxon>Actinomycetes</taxon>
        <taxon>Micrococcales</taxon>
        <taxon>Bogoriellaceae</taxon>
        <taxon>Georgenia</taxon>
    </lineage>
</organism>
<evidence type="ECO:0000259" key="5">
    <source>
        <dbReference type="PROSITE" id="PS50949"/>
    </source>
</evidence>
<dbReference type="SMART" id="SM00345">
    <property type="entry name" value="HTH_GNTR"/>
    <property type="match status" value="1"/>
</dbReference>
<dbReference type="PANTHER" id="PTHR43537:SF49">
    <property type="entry name" value="TRANSCRIPTIONAL REGULATORY PROTEIN"/>
    <property type="match status" value="1"/>
</dbReference>
<evidence type="ECO:0000313" key="6">
    <source>
        <dbReference type="EMBL" id="GAA4431048.1"/>
    </source>
</evidence>
<comment type="caution">
    <text evidence="6">The sequence shown here is derived from an EMBL/GenBank/DDBJ whole genome shotgun (WGS) entry which is preliminary data.</text>
</comment>
<gene>
    <name evidence="6" type="ORF">GCM10023169_35200</name>
</gene>
<reference evidence="7" key="1">
    <citation type="journal article" date="2019" name="Int. J. Syst. Evol. Microbiol.">
        <title>The Global Catalogue of Microorganisms (GCM) 10K type strain sequencing project: providing services to taxonomists for standard genome sequencing and annotation.</title>
        <authorList>
            <consortium name="The Broad Institute Genomics Platform"/>
            <consortium name="The Broad Institute Genome Sequencing Center for Infectious Disease"/>
            <person name="Wu L."/>
            <person name="Ma J."/>
        </authorList>
    </citation>
    <scope>NUCLEOTIDE SEQUENCE [LARGE SCALE GENOMIC DNA]</scope>
    <source>
        <strain evidence="7">JCM 17810</strain>
    </source>
</reference>
<dbReference type="Gene3D" id="1.20.120.530">
    <property type="entry name" value="GntR ligand-binding domain-like"/>
    <property type="match status" value="1"/>
</dbReference>
<dbReference type="Proteomes" id="UP001500622">
    <property type="component" value="Unassembled WGS sequence"/>
</dbReference>
<dbReference type="PANTHER" id="PTHR43537">
    <property type="entry name" value="TRANSCRIPTIONAL REGULATOR, GNTR FAMILY"/>
    <property type="match status" value="1"/>
</dbReference>
<name>A0ABP8LMC8_9MICO</name>
<dbReference type="InterPro" id="IPR011711">
    <property type="entry name" value="GntR_C"/>
</dbReference>
<keyword evidence="3" id="KW-0804">Transcription</keyword>
<evidence type="ECO:0000256" key="4">
    <source>
        <dbReference type="SAM" id="MobiDB-lite"/>
    </source>
</evidence>
<keyword evidence="2" id="KW-0238">DNA-binding</keyword>
<keyword evidence="1" id="KW-0805">Transcription regulation</keyword>
<dbReference type="InterPro" id="IPR036390">
    <property type="entry name" value="WH_DNA-bd_sf"/>
</dbReference>
<evidence type="ECO:0000256" key="1">
    <source>
        <dbReference type="ARBA" id="ARBA00023015"/>
    </source>
</evidence>
<dbReference type="Pfam" id="PF00392">
    <property type="entry name" value="GntR"/>
    <property type="match status" value="1"/>
</dbReference>
<dbReference type="InterPro" id="IPR000524">
    <property type="entry name" value="Tscrpt_reg_HTH_GntR"/>
</dbReference>
<proteinExistence type="predicted"/>
<dbReference type="EMBL" id="BAABGN010000013">
    <property type="protein sequence ID" value="GAA4431048.1"/>
    <property type="molecule type" value="Genomic_DNA"/>
</dbReference>
<evidence type="ECO:0000256" key="3">
    <source>
        <dbReference type="ARBA" id="ARBA00023163"/>
    </source>
</evidence>
<evidence type="ECO:0000313" key="7">
    <source>
        <dbReference type="Proteomes" id="UP001500622"/>
    </source>
</evidence>
<accession>A0ABP8LMC8</accession>
<feature type="domain" description="HTH gntR-type" evidence="5">
    <location>
        <begin position="15"/>
        <end position="82"/>
    </location>
</feature>
<dbReference type="InterPro" id="IPR008920">
    <property type="entry name" value="TF_FadR/GntR_C"/>
</dbReference>
<protein>
    <submittedName>
        <fullName evidence="6">GntR family transcriptional regulator</fullName>
    </submittedName>
</protein>
<dbReference type="Gene3D" id="1.10.10.10">
    <property type="entry name" value="Winged helix-like DNA-binding domain superfamily/Winged helix DNA-binding domain"/>
    <property type="match status" value="1"/>
</dbReference>
<dbReference type="SUPFAM" id="SSF46785">
    <property type="entry name" value="Winged helix' DNA-binding domain"/>
    <property type="match status" value="1"/>
</dbReference>
<dbReference type="Pfam" id="PF07729">
    <property type="entry name" value="FCD"/>
    <property type="match status" value="1"/>
</dbReference>
<dbReference type="SUPFAM" id="SSF48008">
    <property type="entry name" value="GntR ligand-binding domain-like"/>
    <property type="match status" value="1"/>
</dbReference>
<feature type="region of interest" description="Disordered" evidence="4">
    <location>
        <begin position="229"/>
        <end position="259"/>
    </location>
</feature>
<dbReference type="RefSeq" id="WP_345217940.1">
    <property type="nucleotide sequence ID" value="NZ_BAABGN010000013.1"/>
</dbReference>
<sequence length="259" mass="28323">MSVTPSRSKPSTGAVRASDRVYETLRDEIVTWRLKPGAVLNEVDQAARLGVSRTPVREGLGRLVGDGLAVPGKGRTLIVSDVSADDVRHLFELREALETQAARLAARRADRATFERLRHRFAHASELLTGDDPQYRAYYDLVAEFDAATDEAMQSPYLLTSLEWVRAHVARARRLSQLNTARLAEAAREHALITEAIAEGDEVLAAQATAVHLRASFANILSTLRPREREPMAVEPVPADTSALEASRVDDGRPVTGPG</sequence>